<gene>
    <name evidence="1" type="ORF">TorRG33x02_187540</name>
</gene>
<reference evidence="2" key="1">
    <citation type="submission" date="2016-06" db="EMBL/GenBank/DDBJ databases">
        <title>Parallel loss of symbiosis genes in relatives of nitrogen-fixing non-legume Parasponia.</title>
        <authorList>
            <person name="Van Velzen R."/>
            <person name="Holmer R."/>
            <person name="Bu F."/>
            <person name="Rutten L."/>
            <person name="Van Zeijl A."/>
            <person name="Liu W."/>
            <person name="Santuari L."/>
            <person name="Cao Q."/>
            <person name="Sharma T."/>
            <person name="Shen D."/>
            <person name="Roswanjaya Y."/>
            <person name="Wardhani T."/>
            <person name="Kalhor M.S."/>
            <person name="Jansen J."/>
            <person name="Van den Hoogen J."/>
            <person name="Gungor B."/>
            <person name="Hartog M."/>
            <person name="Hontelez J."/>
            <person name="Verver J."/>
            <person name="Yang W.-C."/>
            <person name="Schijlen E."/>
            <person name="Repin R."/>
            <person name="Schilthuizen M."/>
            <person name="Schranz E."/>
            <person name="Heidstra R."/>
            <person name="Miyata K."/>
            <person name="Fedorova E."/>
            <person name="Kohlen W."/>
            <person name="Bisseling T."/>
            <person name="Smit S."/>
            <person name="Geurts R."/>
        </authorList>
    </citation>
    <scope>NUCLEOTIDE SEQUENCE [LARGE SCALE GENOMIC DNA]</scope>
    <source>
        <strain evidence="2">cv. RG33-2</strain>
    </source>
</reference>
<sequence length="218" mass="24346">MQCSKQSIEFWGPTRAALPPNKIFQKHGHCSATYQSPRANLVGSKASTIVLHTQHCNTCLLNFSSFQECRSALNIAPRCSSASATAHLSVCVAALRSPPLWLDVRRSLLKLRLISRPRGVHLLCLVGRALNSGVTGQVVSISLTILQNIIFFRLLDDRVIKQWFDRNFEELRKDVVGERKVLAQSKGHLLVAEDGNSGNDVNYFAVLKQLYDDDNPEY</sequence>
<accession>A0A2P5EIW8</accession>
<evidence type="ECO:0000313" key="1">
    <source>
        <dbReference type="EMBL" id="PON85474.1"/>
    </source>
</evidence>
<dbReference type="Proteomes" id="UP000237000">
    <property type="component" value="Unassembled WGS sequence"/>
</dbReference>
<keyword evidence="2" id="KW-1185">Reference proteome</keyword>
<name>A0A2P5EIW8_TREOI</name>
<dbReference type="AlphaFoldDB" id="A0A2P5EIW8"/>
<dbReference type="EMBL" id="JXTC01000147">
    <property type="protein sequence ID" value="PON85474.1"/>
    <property type="molecule type" value="Genomic_DNA"/>
</dbReference>
<dbReference type="InParanoid" id="A0A2P5EIW8"/>
<organism evidence="1 2">
    <name type="scientific">Trema orientale</name>
    <name type="common">Charcoal tree</name>
    <name type="synonym">Celtis orientalis</name>
    <dbReference type="NCBI Taxonomy" id="63057"/>
    <lineage>
        <taxon>Eukaryota</taxon>
        <taxon>Viridiplantae</taxon>
        <taxon>Streptophyta</taxon>
        <taxon>Embryophyta</taxon>
        <taxon>Tracheophyta</taxon>
        <taxon>Spermatophyta</taxon>
        <taxon>Magnoliopsida</taxon>
        <taxon>eudicotyledons</taxon>
        <taxon>Gunneridae</taxon>
        <taxon>Pentapetalae</taxon>
        <taxon>rosids</taxon>
        <taxon>fabids</taxon>
        <taxon>Rosales</taxon>
        <taxon>Cannabaceae</taxon>
        <taxon>Trema</taxon>
    </lineage>
</organism>
<protein>
    <submittedName>
        <fullName evidence="1">Uncharacterized protein</fullName>
    </submittedName>
</protein>
<comment type="caution">
    <text evidence="1">The sequence shown here is derived from an EMBL/GenBank/DDBJ whole genome shotgun (WGS) entry which is preliminary data.</text>
</comment>
<evidence type="ECO:0000313" key="2">
    <source>
        <dbReference type="Proteomes" id="UP000237000"/>
    </source>
</evidence>
<proteinExistence type="predicted"/>